<evidence type="ECO:0000256" key="7">
    <source>
        <dbReference type="ARBA" id="ARBA00048201"/>
    </source>
</evidence>
<dbReference type="GO" id="GO:0005524">
    <property type="term" value="F:ATP binding"/>
    <property type="evidence" value="ECO:0007669"/>
    <property type="project" value="UniProtKB-UniRule"/>
</dbReference>
<feature type="domain" description="Histidine kinase/HSP90-like ATPase" evidence="9">
    <location>
        <begin position="321"/>
        <end position="391"/>
    </location>
</feature>
<comment type="catalytic activity">
    <reaction evidence="7">
        <text>L-seryl-[pyruvate dehydrogenase E1 alpha subunit] + ATP = O-phospho-L-seryl-[pyruvate dehydrogenase E1 alpha subunit] + ADP + H(+)</text>
        <dbReference type="Rhea" id="RHEA:23052"/>
        <dbReference type="Rhea" id="RHEA-COMP:13689"/>
        <dbReference type="Rhea" id="RHEA-COMP:13690"/>
        <dbReference type="ChEBI" id="CHEBI:15378"/>
        <dbReference type="ChEBI" id="CHEBI:29999"/>
        <dbReference type="ChEBI" id="CHEBI:30616"/>
        <dbReference type="ChEBI" id="CHEBI:83421"/>
        <dbReference type="ChEBI" id="CHEBI:456216"/>
        <dbReference type="EC" id="2.7.11.2"/>
    </reaction>
</comment>
<dbReference type="PRINTS" id="PR00344">
    <property type="entry name" value="BCTRLSENSOR"/>
</dbReference>
<dbReference type="InterPro" id="IPR003594">
    <property type="entry name" value="HATPase_dom"/>
</dbReference>
<gene>
    <name evidence="11" type="ORF">EVOR1521_LOCUS27717</name>
</gene>
<evidence type="ECO:0000256" key="1">
    <source>
        <dbReference type="ARBA" id="ARBA00006155"/>
    </source>
</evidence>
<dbReference type="PANTHER" id="PTHR11947">
    <property type="entry name" value="PYRUVATE DEHYDROGENASE KINASE"/>
    <property type="match status" value="1"/>
</dbReference>
<proteinExistence type="inferred from homology"/>
<comment type="similarity">
    <text evidence="1 8">Belongs to the PDK/BCKDK protein kinase family.</text>
</comment>
<feature type="domain" description="Branched-chain alpha-ketoacid dehydrogenase kinase/Pyruvate dehydrogenase kinase N-terminal" evidence="10">
    <location>
        <begin position="22"/>
        <end position="164"/>
    </location>
</feature>
<evidence type="ECO:0000256" key="2">
    <source>
        <dbReference type="ARBA" id="ARBA00022679"/>
    </source>
</evidence>
<dbReference type="PANTHER" id="PTHR11947:SF3">
    <property type="entry name" value="[PYRUVATE DEHYDROGENASE (ACETYL-TRANSFERRING)] KINASE, MITOCHONDRIAL"/>
    <property type="match status" value="1"/>
</dbReference>
<dbReference type="GO" id="GO:0005759">
    <property type="term" value="C:mitochondrial matrix"/>
    <property type="evidence" value="ECO:0007669"/>
    <property type="project" value="UniProtKB-SubCell"/>
</dbReference>
<evidence type="ECO:0000256" key="3">
    <source>
        <dbReference type="ARBA" id="ARBA00022741"/>
    </source>
</evidence>
<dbReference type="SUPFAM" id="SSF69012">
    <property type="entry name" value="alpha-ketoacid dehydrogenase kinase, N-terminal domain"/>
    <property type="match status" value="1"/>
</dbReference>
<dbReference type="AlphaFoldDB" id="A0AA36JG05"/>
<sequence>MRALGRRVEDFARKSCRAFPLEELYRLGRDDRPQLARLIHQEIAIRNAQLCKELLLLPFGLAETAGVRKVVECFSSYVDWLSEFPAPSKDDAAFTELLKQILKDNADITRTVGGAVLEVRSALGEAQYEEVRTEVDLILDRFFIKRIGLRFLIQHHIEAAEASSDGSGIIRSMEVGNVLRAAAAEARSAVVEEFGLAPQVEVIGDGAEIPLVHTNTYATGSSLSRPIPKQDCFTHVPSHVHFICFQLLRNACQAAVGNWKRRQCQEQRELLLAVASDAAAQQSQSVPLGRATVAGFPIMSRKLMQLPEGLAPVRAIFAHGREDVSIKVSDEGGGIPRSELQQAWSYYGTGDDRAAGVGLPLSRLHARYYGGDVVLKSMEGFGTDVYVFLDRPPMAPPRHLRDISETPSRAITFSPRKIHRLSLNSRALNP</sequence>
<keyword evidence="12" id="KW-1185">Reference proteome</keyword>
<organism evidence="11 12">
    <name type="scientific">Effrenium voratum</name>
    <dbReference type="NCBI Taxonomy" id="2562239"/>
    <lineage>
        <taxon>Eukaryota</taxon>
        <taxon>Sar</taxon>
        <taxon>Alveolata</taxon>
        <taxon>Dinophyceae</taxon>
        <taxon>Suessiales</taxon>
        <taxon>Symbiodiniaceae</taxon>
        <taxon>Effrenium</taxon>
    </lineage>
</organism>
<evidence type="ECO:0000259" key="10">
    <source>
        <dbReference type="Pfam" id="PF10436"/>
    </source>
</evidence>
<dbReference type="Gene3D" id="3.30.565.10">
    <property type="entry name" value="Histidine kinase-like ATPase, C-terminal domain"/>
    <property type="match status" value="1"/>
</dbReference>
<evidence type="ECO:0000313" key="12">
    <source>
        <dbReference type="Proteomes" id="UP001178507"/>
    </source>
</evidence>
<dbReference type="InterPro" id="IPR039028">
    <property type="entry name" value="BCKD/PDK"/>
</dbReference>
<keyword evidence="4 8" id="KW-0418">Kinase</keyword>
<dbReference type="InterPro" id="IPR004358">
    <property type="entry name" value="Sig_transdc_His_kin-like_C"/>
</dbReference>
<comment type="caution">
    <text evidence="11">The sequence shown here is derived from an EMBL/GenBank/DDBJ whole genome shotgun (WGS) entry which is preliminary data.</text>
</comment>
<dbReference type="InterPro" id="IPR018955">
    <property type="entry name" value="BCDHK/PDK_N"/>
</dbReference>
<dbReference type="EC" id="2.7.11.-" evidence="8"/>
<evidence type="ECO:0000313" key="11">
    <source>
        <dbReference type="EMBL" id="CAJ1405543.1"/>
    </source>
</evidence>
<accession>A0AA36JG05</accession>
<dbReference type="InterPro" id="IPR036784">
    <property type="entry name" value="AK/P_DHK_N_sf"/>
</dbReference>
<name>A0AA36JG05_9DINO</name>
<keyword evidence="2 8" id="KW-0808">Transferase</keyword>
<dbReference type="Pfam" id="PF10436">
    <property type="entry name" value="BCDHK_Adom3"/>
    <property type="match status" value="1"/>
</dbReference>
<keyword evidence="3 8" id="KW-0547">Nucleotide-binding</keyword>
<dbReference type="Proteomes" id="UP001178507">
    <property type="component" value="Unassembled WGS sequence"/>
</dbReference>
<dbReference type="Gene3D" id="1.20.140.20">
    <property type="entry name" value="Alpha-ketoacid/pyruvate dehydrogenase kinase, N-terminal domain"/>
    <property type="match status" value="1"/>
</dbReference>
<comment type="subcellular location">
    <subcellularLocation>
        <location evidence="8">Mitochondrion matrix</location>
    </subcellularLocation>
</comment>
<dbReference type="GO" id="GO:0004740">
    <property type="term" value="F:pyruvate dehydrogenase (acetyl-transferring) kinase activity"/>
    <property type="evidence" value="ECO:0007669"/>
    <property type="project" value="UniProtKB-EC"/>
</dbReference>
<evidence type="ECO:0000256" key="4">
    <source>
        <dbReference type="ARBA" id="ARBA00022777"/>
    </source>
</evidence>
<dbReference type="GO" id="GO:0010906">
    <property type="term" value="P:regulation of glucose metabolic process"/>
    <property type="evidence" value="ECO:0007669"/>
    <property type="project" value="TreeGrafter"/>
</dbReference>
<keyword evidence="6 8" id="KW-0496">Mitochondrion</keyword>
<evidence type="ECO:0000256" key="8">
    <source>
        <dbReference type="RuleBase" id="RU366032"/>
    </source>
</evidence>
<evidence type="ECO:0000256" key="6">
    <source>
        <dbReference type="ARBA" id="ARBA00023128"/>
    </source>
</evidence>
<evidence type="ECO:0000256" key="5">
    <source>
        <dbReference type="ARBA" id="ARBA00022840"/>
    </source>
</evidence>
<evidence type="ECO:0000259" key="9">
    <source>
        <dbReference type="Pfam" id="PF02518"/>
    </source>
</evidence>
<reference evidence="11" key="1">
    <citation type="submission" date="2023-08" db="EMBL/GenBank/DDBJ databases">
        <authorList>
            <person name="Chen Y."/>
            <person name="Shah S."/>
            <person name="Dougan E. K."/>
            <person name="Thang M."/>
            <person name="Chan C."/>
        </authorList>
    </citation>
    <scope>NUCLEOTIDE SEQUENCE</scope>
</reference>
<keyword evidence="5 8" id="KW-0067">ATP-binding</keyword>
<dbReference type="Pfam" id="PF02518">
    <property type="entry name" value="HATPase_c"/>
    <property type="match status" value="1"/>
</dbReference>
<dbReference type="InterPro" id="IPR036890">
    <property type="entry name" value="HATPase_C_sf"/>
</dbReference>
<dbReference type="SUPFAM" id="SSF55874">
    <property type="entry name" value="ATPase domain of HSP90 chaperone/DNA topoisomerase II/histidine kinase"/>
    <property type="match status" value="1"/>
</dbReference>
<protein>
    <recommendedName>
        <fullName evidence="8">Protein-serine/threonine kinase</fullName>
        <ecNumber evidence="8">2.7.11.-</ecNumber>
    </recommendedName>
</protein>
<dbReference type="EMBL" id="CAUJNA010003589">
    <property type="protein sequence ID" value="CAJ1405543.1"/>
    <property type="molecule type" value="Genomic_DNA"/>
</dbReference>